<keyword evidence="7" id="KW-0028">Amino-acid biosynthesis</keyword>
<evidence type="ECO:0000313" key="8">
    <source>
        <dbReference type="EMBL" id="PIT39586.1"/>
    </source>
</evidence>
<evidence type="ECO:0000256" key="6">
    <source>
        <dbReference type="ARBA" id="ARBA00049111"/>
    </source>
</evidence>
<feature type="binding site" evidence="7">
    <location>
        <begin position="96"/>
        <end position="97"/>
    </location>
    <ligand>
        <name>pyridoxal 5'-phosphate</name>
        <dbReference type="ChEBI" id="CHEBI:597326"/>
    </ligand>
</feature>
<feature type="modified residue" description="N6-(pyridoxal phosphate)lysine" evidence="7">
    <location>
        <position position="244"/>
    </location>
</feature>
<dbReference type="InterPro" id="IPR004636">
    <property type="entry name" value="AcOrn/SuccOrn_fam"/>
</dbReference>
<dbReference type="InterPro" id="IPR050103">
    <property type="entry name" value="Class-III_PLP-dep_AT"/>
</dbReference>
<dbReference type="GO" id="GO:0006526">
    <property type="term" value="P:L-arginine biosynthetic process"/>
    <property type="evidence" value="ECO:0007669"/>
    <property type="project" value="UniProtKB-UniRule"/>
</dbReference>
<dbReference type="InterPro" id="IPR015424">
    <property type="entry name" value="PyrdxlP-dep_Trfase"/>
</dbReference>
<dbReference type="Gene3D" id="3.90.1150.10">
    <property type="entry name" value="Aspartate Aminotransferase, domain 1"/>
    <property type="match status" value="1"/>
</dbReference>
<evidence type="ECO:0000256" key="2">
    <source>
        <dbReference type="ARBA" id="ARBA00022571"/>
    </source>
</evidence>
<evidence type="ECO:0000256" key="4">
    <source>
        <dbReference type="ARBA" id="ARBA00022679"/>
    </source>
</evidence>
<comment type="miscellaneous">
    <text evidence="7">May also have succinyldiaminopimelate aminotransferase activity, thus carrying out the corresponding step in lysine biosynthesis.</text>
</comment>
<protein>
    <recommendedName>
        <fullName evidence="7">Acetylornithine aminotransferase</fullName>
        <shortName evidence="7">ACOAT</shortName>
        <ecNumber evidence="7">2.6.1.11</ecNumber>
    </recommendedName>
</protein>
<dbReference type="PIRSF" id="PIRSF000521">
    <property type="entry name" value="Transaminase_4ab_Lys_Orn"/>
    <property type="match status" value="1"/>
</dbReference>
<keyword evidence="2 7" id="KW-0055">Arginine biosynthesis</keyword>
<comment type="subunit">
    <text evidence="7">Homodimer.</text>
</comment>
<keyword evidence="7" id="KW-0963">Cytoplasm</keyword>
<keyword evidence="4 7" id="KW-0808">Transferase</keyword>
<dbReference type="InterPro" id="IPR049704">
    <property type="entry name" value="Aminotrans_3_PPA_site"/>
</dbReference>
<evidence type="ECO:0000256" key="1">
    <source>
        <dbReference type="ARBA" id="ARBA00004946"/>
    </source>
</evidence>
<keyword evidence="5 7" id="KW-0663">Pyridoxal phosphate</keyword>
<dbReference type="PROSITE" id="PS00600">
    <property type="entry name" value="AA_TRANSFER_CLASS_3"/>
    <property type="match status" value="1"/>
</dbReference>
<evidence type="ECO:0000256" key="7">
    <source>
        <dbReference type="HAMAP-Rule" id="MF_01107"/>
    </source>
</evidence>
<keyword evidence="3 7" id="KW-0032">Aminotransferase</keyword>
<gene>
    <name evidence="7" type="primary">argD</name>
    <name evidence="8" type="ORF">BHC54_04925</name>
</gene>
<dbReference type="PANTHER" id="PTHR11986:SF113">
    <property type="entry name" value="SUCCINYLORNITHINE TRANSAMINASE"/>
    <property type="match status" value="1"/>
</dbReference>
<dbReference type="GO" id="GO:0030170">
    <property type="term" value="F:pyridoxal phosphate binding"/>
    <property type="evidence" value="ECO:0007669"/>
    <property type="project" value="InterPro"/>
</dbReference>
<dbReference type="Proteomes" id="UP000230202">
    <property type="component" value="Unassembled WGS sequence"/>
</dbReference>
<dbReference type="GO" id="GO:0045303">
    <property type="term" value="F:diaminobutyrate-2-oxoglutarate transaminase activity"/>
    <property type="evidence" value="ECO:0007669"/>
    <property type="project" value="UniProtKB-EC"/>
</dbReference>
<dbReference type="EC" id="2.6.1.11" evidence="7"/>
<comment type="subcellular location">
    <subcellularLocation>
        <location evidence="7">Cytoplasm</location>
    </subcellularLocation>
</comment>
<dbReference type="CDD" id="cd00610">
    <property type="entry name" value="OAT_like"/>
    <property type="match status" value="1"/>
</dbReference>
<feature type="binding site" evidence="7">
    <location>
        <position position="273"/>
    </location>
    <ligand>
        <name>pyridoxal 5'-phosphate</name>
        <dbReference type="ChEBI" id="CHEBI:597326"/>
    </ligand>
</feature>
<dbReference type="InterPro" id="IPR015421">
    <property type="entry name" value="PyrdxlP-dep_Trfase_major"/>
</dbReference>
<feature type="binding site" evidence="7">
    <location>
        <position position="133"/>
    </location>
    <ligand>
        <name>N(2)-acetyl-L-ornithine</name>
        <dbReference type="ChEBI" id="CHEBI:57805"/>
    </ligand>
</feature>
<evidence type="ECO:0000313" key="9">
    <source>
        <dbReference type="Proteomes" id="UP000230202"/>
    </source>
</evidence>
<dbReference type="NCBIfam" id="NF002325">
    <property type="entry name" value="PRK01278.1"/>
    <property type="match status" value="1"/>
</dbReference>
<dbReference type="NCBIfam" id="NF003468">
    <property type="entry name" value="PRK05093.1"/>
    <property type="match status" value="1"/>
</dbReference>
<organism evidence="8 9">
    <name type="scientific">Snodgrassella alvi</name>
    <dbReference type="NCBI Taxonomy" id="1196083"/>
    <lineage>
        <taxon>Bacteria</taxon>
        <taxon>Pseudomonadati</taxon>
        <taxon>Pseudomonadota</taxon>
        <taxon>Betaproteobacteria</taxon>
        <taxon>Neisseriales</taxon>
        <taxon>Neisseriaceae</taxon>
        <taxon>Snodgrassella</taxon>
    </lineage>
</organism>
<dbReference type="GO" id="GO:0005737">
    <property type="term" value="C:cytoplasm"/>
    <property type="evidence" value="ECO:0007669"/>
    <property type="project" value="UniProtKB-SubCell"/>
</dbReference>
<feature type="binding site" evidence="7">
    <location>
        <position position="130"/>
    </location>
    <ligand>
        <name>pyridoxal 5'-phosphate</name>
        <dbReference type="ChEBI" id="CHEBI:597326"/>
    </ligand>
</feature>
<dbReference type="NCBIfam" id="TIGR00707">
    <property type="entry name" value="argD"/>
    <property type="match status" value="1"/>
</dbReference>
<dbReference type="EMBL" id="MEIL01000026">
    <property type="protein sequence ID" value="PIT39586.1"/>
    <property type="molecule type" value="Genomic_DNA"/>
</dbReference>
<comment type="pathway">
    <text evidence="1">Amine and polyamine biosynthesis; ectoine biosynthesis; L-ectoine from L-aspartate 4-semialdehyde: step 1/3.</text>
</comment>
<comment type="catalytic activity">
    <reaction evidence="7">
        <text>N(2)-acetyl-L-ornithine + 2-oxoglutarate = N-acetyl-L-glutamate 5-semialdehyde + L-glutamate</text>
        <dbReference type="Rhea" id="RHEA:18049"/>
        <dbReference type="ChEBI" id="CHEBI:16810"/>
        <dbReference type="ChEBI" id="CHEBI:29123"/>
        <dbReference type="ChEBI" id="CHEBI:29985"/>
        <dbReference type="ChEBI" id="CHEBI:57805"/>
        <dbReference type="EC" id="2.6.1.11"/>
    </reaction>
</comment>
<dbReference type="SUPFAM" id="SSF53383">
    <property type="entry name" value="PLP-dependent transferases"/>
    <property type="match status" value="1"/>
</dbReference>
<comment type="caution">
    <text evidence="8">The sequence shown here is derived from an EMBL/GenBank/DDBJ whole genome shotgun (WGS) entry which is preliminary data.</text>
</comment>
<dbReference type="HAMAP" id="MF_01107">
    <property type="entry name" value="ArgD_aminotrans_3"/>
    <property type="match status" value="1"/>
</dbReference>
<comment type="pathway">
    <text evidence="7">Amino-acid biosynthesis; L-arginine biosynthesis; N(2)-acetyl-L-ornithine from L-glutamate: step 4/4.</text>
</comment>
<accession>A0A2N9X784</accession>
<evidence type="ECO:0000256" key="5">
    <source>
        <dbReference type="ARBA" id="ARBA00022898"/>
    </source>
</evidence>
<comment type="catalytic activity">
    <reaction evidence="6">
        <text>L-2,4-diaminobutanoate + 2-oxoglutarate = L-aspartate 4-semialdehyde + L-glutamate</text>
        <dbReference type="Rhea" id="RHEA:11160"/>
        <dbReference type="ChEBI" id="CHEBI:16810"/>
        <dbReference type="ChEBI" id="CHEBI:29985"/>
        <dbReference type="ChEBI" id="CHEBI:58761"/>
        <dbReference type="ChEBI" id="CHEBI:537519"/>
        <dbReference type="EC" id="2.6.1.76"/>
    </reaction>
</comment>
<dbReference type="GO" id="GO:0003992">
    <property type="term" value="F:N2-acetyl-L-ornithine:2-oxoglutarate 5-aminotransferase activity"/>
    <property type="evidence" value="ECO:0007669"/>
    <property type="project" value="UniProtKB-UniRule"/>
</dbReference>
<comment type="cofactor">
    <cofactor evidence="7">
        <name>pyridoxal 5'-phosphate</name>
        <dbReference type="ChEBI" id="CHEBI:597326"/>
    </cofactor>
    <text evidence="7">Binds 1 pyridoxal phosphate per subunit.</text>
</comment>
<dbReference type="PANTHER" id="PTHR11986">
    <property type="entry name" value="AMINOTRANSFERASE CLASS III"/>
    <property type="match status" value="1"/>
</dbReference>
<dbReference type="InterPro" id="IPR015422">
    <property type="entry name" value="PyrdxlP-dep_Trfase_small"/>
</dbReference>
<proteinExistence type="inferred from homology"/>
<dbReference type="RefSeq" id="WP_100151999.1">
    <property type="nucleotide sequence ID" value="NZ_MEIL01000026.1"/>
</dbReference>
<dbReference type="AlphaFoldDB" id="A0A2N9X784"/>
<dbReference type="Pfam" id="PF00202">
    <property type="entry name" value="Aminotran_3"/>
    <property type="match status" value="1"/>
</dbReference>
<evidence type="ECO:0000256" key="3">
    <source>
        <dbReference type="ARBA" id="ARBA00022576"/>
    </source>
</evidence>
<dbReference type="FunFam" id="3.40.640.10:FF:000004">
    <property type="entry name" value="Acetylornithine aminotransferase"/>
    <property type="match status" value="1"/>
</dbReference>
<dbReference type="UniPathway" id="UPA00068">
    <property type="reaction ID" value="UER00109"/>
</dbReference>
<feature type="binding site" evidence="7">
    <location>
        <begin position="215"/>
        <end position="218"/>
    </location>
    <ligand>
        <name>pyridoxal 5'-phosphate</name>
        <dbReference type="ChEBI" id="CHEBI:597326"/>
    </ligand>
</feature>
<comment type="similarity">
    <text evidence="7">Belongs to the class-III pyridoxal-phosphate-dependent aminotransferase family. ArgD subfamily.</text>
</comment>
<feature type="binding site" evidence="7">
    <location>
        <position position="272"/>
    </location>
    <ligand>
        <name>N(2)-acetyl-L-ornithine</name>
        <dbReference type="ChEBI" id="CHEBI:57805"/>
    </ligand>
</feature>
<keyword evidence="9" id="KW-1185">Reference proteome</keyword>
<name>A0A2N9X784_9NEIS</name>
<dbReference type="InterPro" id="IPR005814">
    <property type="entry name" value="Aminotrans_3"/>
</dbReference>
<sequence>MHNYLTPNFSFAPMLPIRAEGSHVWDDNGQEYIDLAGGIAVNALGHCHPLLINALMEQAHKLWHISNIYTTQPAQNLAERLVKHTFAEQVFFCNSGAEANEAAFKLARKYARDHFPDTGKHEIIACINGFHGRTLFTVSVGGQPKYSNDFAPLPAGIRHIPFNDVAAIDAAVNDKTCAVVIEPIQGESGVLPVTEAFLQAARRACDRHQALLILDEVQTGMGRTGKLFAHQYYDIRPDIVSAAKALGCGIPIGAMLTTEAVGRSFTPGSHGSTFGGNPLACAVGCAAFDIINTPETLQNVLRQGEKLKEGLQELSAASGVFAQVRGQGLLLGCVMSDNYNGRAAQLMQLALQHGLLVLVAGNNVLRFAPSLLLTDADLQTGLQRLKAAIKAFVHI</sequence>
<reference evidence="8" key="1">
    <citation type="journal article" date="2017" name="MBio">
        <title>Type VI secretion-mediated competition in the bee gut microbiome.</title>
        <authorList>
            <person name="Steele M.I."/>
            <person name="Kwong W.K."/>
            <person name="Powell J.E."/>
            <person name="Whiteley M."/>
            <person name="Moran N.A."/>
        </authorList>
    </citation>
    <scope>NUCLEOTIDE SEQUENCE [LARGE SCALE GENOMIC DNA]</scope>
    <source>
        <strain evidence="8">WkB273</strain>
    </source>
</reference>
<dbReference type="GO" id="GO:0042802">
    <property type="term" value="F:identical protein binding"/>
    <property type="evidence" value="ECO:0007669"/>
    <property type="project" value="TreeGrafter"/>
</dbReference>
<dbReference type="Gene3D" id="3.40.640.10">
    <property type="entry name" value="Type I PLP-dependent aspartate aminotransferase-like (Major domain)"/>
    <property type="match status" value="1"/>
</dbReference>